<feature type="region of interest" description="Disordered" evidence="1">
    <location>
        <begin position="464"/>
        <end position="581"/>
    </location>
</feature>
<dbReference type="AlphaFoldDB" id="A0A849CBZ2"/>
<dbReference type="EMBL" id="JABELX010000011">
    <property type="protein sequence ID" value="NNH73825.1"/>
    <property type="molecule type" value="Genomic_DNA"/>
</dbReference>
<feature type="compositionally biased region" description="Polar residues" evidence="1">
    <location>
        <begin position="492"/>
        <end position="501"/>
    </location>
</feature>
<proteinExistence type="predicted"/>
<feature type="compositionally biased region" description="Low complexity" evidence="1">
    <location>
        <begin position="530"/>
        <end position="539"/>
    </location>
</feature>
<feature type="compositionally biased region" description="Basic and acidic residues" evidence="1">
    <location>
        <begin position="550"/>
        <end position="565"/>
    </location>
</feature>
<reference evidence="2 3" key="1">
    <citation type="submission" date="2020-05" db="EMBL/GenBank/DDBJ databases">
        <title>MicrobeNet Type strains.</title>
        <authorList>
            <person name="Nicholson A.C."/>
        </authorList>
    </citation>
    <scope>NUCLEOTIDE SEQUENCE [LARGE SCALE GENOMIC DNA]</scope>
    <source>
        <strain evidence="2 3">JCM 3224</strain>
    </source>
</reference>
<feature type="compositionally biased region" description="Low complexity" evidence="1">
    <location>
        <begin position="464"/>
        <end position="473"/>
    </location>
</feature>
<accession>A0A849CBZ2</accession>
<evidence type="ECO:0000313" key="3">
    <source>
        <dbReference type="Proteomes" id="UP000586827"/>
    </source>
</evidence>
<name>A0A849CBZ2_9NOCA</name>
<protein>
    <submittedName>
        <fullName evidence="2">Uncharacterized protein</fullName>
    </submittedName>
</protein>
<dbReference type="Proteomes" id="UP000586827">
    <property type="component" value="Unassembled WGS sequence"/>
</dbReference>
<organism evidence="2 3">
    <name type="scientific">Nocardia uniformis</name>
    <dbReference type="NCBI Taxonomy" id="53432"/>
    <lineage>
        <taxon>Bacteria</taxon>
        <taxon>Bacillati</taxon>
        <taxon>Actinomycetota</taxon>
        <taxon>Actinomycetes</taxon>
        <taxon>Mycobacteriales</taxon>
        <taxon>Nocardiaceae</taxon>
        <taxon>Nocardia</taxon>
    </lineage>
</organism>
<feature type="region of interest" description="Disordered" evidence="1">
    <location>
        <begin position="347"/>
        <end position="401"/>
    </location>
</feature>
<keyword evidence="3" id="KW-1185">Reference proteome</keyword>
<evidence type="ECO:0000256" key="1">
    <source>
        <dbReference type="SAM" id="MobiDB-lite"/>
    </source>
</evidence>
<comment type="caution">
    <text evidence="2">The sequence shown here is derived from an EMBL/GenBank/DDBJ whole genome shotgun (WGS) entry which is preliminary data.</text>
</comment>
<sequence>MAGEGTPSFGDVQGEIAQGTVQFDPEAAAIGVRACDALVSRLLAVQKSTADVASLQPFAGPHADFPSGTKLADEYSTLAGELEKILTTHIALLGNMADTFKAAARVFENAEAESAQAFEGLTISGAIGDSYQSRPSLDVPAPPLNINPVAIDPTAAAILGMGPGSVIGNYAKPDDRRAVDPENPYSKKWKPLYDLGVSINHSTVTAVSTFWQWMGTEIGAGVDEFTRTALGEGGQGLEYSIQSGWVGQSAEMARRAVQARVDDGTALANTVTTVSAGLATIADWLEKTKAAMPPLPNDPALPSNPQGYMLDGKETALLPLSTYQHACEIHYCTGLIGYNTALVTLPTPSTQPTTTPAPQVTTQPTGDTPTDTPSPTTQPETPETPKTTQQPQNTQQQTTEQQALAAAQQVAQTLIQQGAQVVQQGIAAAQQIAQQVTQTVQQGIESATQPIAEPVVDQVPVTTLPTTTLDGTPRAGIPTGVGGTPSSPTPELRTTTVSPQSFPRAAAAEGDSNTSTRAGLASGATSTTPGAMGPMSPGAGAAGAGQGQAKQHERAKYLDSTEHILEAYGAPPKVVKPVADS</sequence>
<dbReference type="RefSeq" id="WP_157552276.1">
    <property type="nucleotide sequence ID" value="NZ_JABELX010000011.1"/>
</dbReference>
<evidence type="ECO:0000313" key="2">
    <source>
        <dbReference type="EMBL" id="NNH73825.1"/>
    </source>
</evidence>
<dbReference type="Gene3D" id="1.20.1260.20">
    <property type="entry name" value="PPE superfamily"/>
    <property type="match status" value="1"/>
</dbReference>
<dbReference type="InterPro" id="IPR038332">
    <property type="entry name" value="PPE_sf"/>
</dbReference>
<gene>
    <name evidence="2" type="ORF">HLB23_28900</name>
</gene>
<feature type="compositionally biased region" description="Polar residues" evidence="1">
    <location>
        <begin position="511"/>
        <end position="529"/>
    </location>
</feature>